<dbReference type="Proteomes" id="UP000245627">
    <property type="component" value="Unassembled WGS sequence"/>
</dbReference>
<accession>A0A2T8HGS9</accession>
<sequence length="362" mass="42420">MKKVRLGILGEIWLPLSEEIDCLGKLKEEICERTSTHLILRSRFFYANKKIKTEVKLLRNILEHIFSFSPQLTKPYRIALSERFIKGCALLFVSFDDSKQKEVYNSFKHLIDNAIKWTFDMQEMDPLCTYHFERLISQVNNNKTLDFKSIELESISLCELWNSTLDIHATRIISPLLGGLFVAPVIACLNAIKWEYINYSIYDRKVNVAPTYTIKNESCVIIDDNVGSGKSMLEVSKILAIKDVRFLAFEMNWSKFIRAKKGIIESFDPDQFLRCSPLWYRHFENLIIWREQFSALNLKDYPDYLSYINSCFELTNKFRSFLPEQILNELSVDLLRIKNQIVGNDQKMNWSYIAHQLEKTSG</sequence>
<dbReference type="CDD" id="cd06223">
    <property type="entry name" value="PRTases_typeI"/>
    <property type="match status" value="1"/>
</dbReference>
<dbReference type="InterPro" id="IPR000836">
    <property type="entry name" value="PRTase_dom"/>
</dbReference>
<comment type="caution">
    <text evidence="1">The sequence shown here is derived from an EMBL/GenBank/DDBJ whole genome shotgun (WGS) entry which is preliminary data.</text>
</comment>
<dbReference type="SUPFAM" id="SSF53271">
    <property type="entry name" value="PRTase-like"/>
    <property type="match status" value="1"/>
</dbReference>
<dbReference type="OrthoDB" id="5327200at2"/>
<name>A0A2T8HGS9_9SPHI</name>
<proteinExistence type="predicted"/>
<evidence type="ECO:0008006" key="3">
    <source>
        <dbReference type="Google" id="ProtNLM"/>
    </source>
</evidence>
<gene>
    <name evidence="1" type="ORF">DC487_13930</name>
</gene>
<organism evidence="1 2">
    <name type="scientific">Sphingobacterium corticibacter</name>
    <dbReference type="NCBI Taxonomy" id="2171749"/>
    <lineage>
        <taxon>Bacteria</taxon>
        <taxon>Pseudomonadati</taxon>
        <taxon>Bacteroidota</taxon>
        <taxon>Sphingobacteriia</taxon>
        <taxon>Sphingobacteriales</taxon>
        <taxon>Sphingobacteriaceae</taxon>
        <taxon>Sphingobacterium</taxon>
    </lineage>
</organism>
<dbReference type="AlphaFoldDB" id="A0A2T8HGS9"/>
<dbReference type="EMBL" id="QDKG01000005">
    <property type="protein sequence ID" value="PVH24625.1"/>
    <property type="molecule type" value="Genomic_DNA"/>
</dbReference>
<protein>
    <recommendedName>
        <fullName evidence="3">Phosphoribosyltransferase</fullName>
    </recommendedName>
</protein>
<reference evidence="1 2" key="1">
    <citation type="submission" date="2018-04" db="EMBL/GenBank/DDBJ databases">
        <title>Sphingobacterium cortibacter sp. nov.</title>
        <authorList>
            <person name="Li Y."/>
        </authorList>
    </citation>
    <scope>NUCLEOTIDE SEQUENCE [LARGE SCALE GENOMIC DNA]</scope>
    <source>
        <strain evidence="1 2">2c-3</strain>
    </source>
</reference>
<evidence type="ECO:0000313" key="2">
    <source>
        <dbReference type="Proteomes" id="UP000245627"/>
    </source>
</evidence>
<dbReference type="RefSeq" id="WP_116776571.1">
    <property type="nucleotide sequence ID" value="NZ_QDKG01000005.1"/>
</dbReference>
<keyword evidence="2" id="KW-1185">Reference proteome</keyword>
<dbReference type="InterPro" id="IPR029057">
    <property type="entry name" value="PRTase-like"/>
</dbReference>
<evidence type="ECO:0000313" key="1">
    <source>
        <dbReference type="EMBL" id="PVH24625.1"/>
    </source>
</evidence>